<dbReference type="EMBL" id="QPJQ01000019">
    <property type="protein sequence ID" value="RCX01069.1"/>
    <property type="molecule type" value="Genomic_DNA"/>
</dbReference>
<dbReference type="AlphaFoldDB" id="A0A368ZW59"/>
<evidence type="ECO:0000313" key="2">
    <source>
        <dbReference type="EMBL" id="RCX01069.1"/>
    </source>
</evidence>
<keyword evidence="1" id="KW-0472">Membrane</keyword>
<reference evidence="2 3" key="1">
    <citation type="submission" date="2018-07" db="EMBL/GenBank/DDBJ databases">
        <title>Genomic Encyclopedia of Type Strains, Phase III (KMG-III): the genomes of soil and plant-associated and newly described type strains.</title>
        <authorList>
            <person name="Whitman W."/>
        </authorList>
    </citation>
    <scope>NUCLEOTIDE SEQUENCE [LARGE SCALE GENOMIC DNA]</scope>
    <source>
        <strain evidence="2 3">CECT 7731</strain>
    </source>
</reference>
<evidence type="ECO:0000256" key="1">
    <source>
        <dbReference type="SAM" id="Phobius"/>
    </source>
</evidence>
<feature type="transmembrane region" description="Helical" evidence="1">
    <location>
        <begin position="87"/>
        <end position="105"/>
    </location>
</feature>
<comment type="caution">
    <text evidence="2">The sequence shown here is derived from an EMBL/GenBank/DDBJ whole genome shotgun (WGS) entry which is preliminary data.</text>
</comment>
<keyword evidence="1" id="KW-1133">Transmembrane helix</keyword>
<evidence type="ECO:0000313" key="3">
    <source>
        <dbReference type="Proteomes" id="UP000253506"/>
    </source>
</evidence>
<name>A0A368ZW59_9GAMM</name>
<proteinExistence type="predicted"/>
<organism evidence="2 3">
    <name type="scientific">Marinomonas foliarum</name>
    <dbReference type="NCBI Taxonomy" id="491950"/>
    <lineage>
        <taxon>Bacteria</taxon>
        <taxon>Pseudomonadati</taxon>
        <taxon>Pseudomonadota</taxon>
        <taxon>Gammaproteobacteria</taxon>
        <taxon>Oceanospirillales</taxon>
        <taxon>Oceanospirillaceae</taxon>
        <taxon>Marinomonas</taxon>
    </lineage>
</organism>
<protein>
    <submittedName>
        <fullName evidence="2">Uncharacterized protein</fullName>
    </submittedName>
</protein>
<accession>A0A368ZW59</accession>
<sequence length="149" mass="16380">MCIARACAMAGSPQSDENLMYAYETLAKANTMIHQSSQAGEITDALEFLMNSAGTMGLITSGKEQAQWHLDERRYKAEKRRSQVDRWLTAVFGIVGAAGLADLVVQPLLKATHPDWVDWFTGLSAFAFASLAVILFVILISVVNTIRKE</sequence>
<keyword evidence="1" id="KW-0812">Transmembrane</keyword>
<gene>
    <name evidence="2" type="ORF">DFP77_11962</name>
</gene>
<feature type="transmembrane region" description="Helical" evidence="1">
    <location>
        <begin position="125"/>
        <end position="146"/>
    </location>
</feature>
<dbReference type="Proteomes" id="UP000253506">
    <property type="component" value="Unassembled WGS sequence"/>
</dbReference>